<dbReference type="PRINTS" id="PR00385">
    <property type="entry name" value="P450"/>
</dbReference>
<dbReference type="SUPFAM" id="SSF48264">
    <property type="entry name" value="Cytochrome P450"/>
    <property type="match status" value="1"/>
</dbReference>
<evidence type="ECO:0000256" key="3">
    <source>
        <dbReference type="PIRSR" id="PIRSR602401-1"/>
    </source>
</evidence>
<dbReference type="InterPro" id="IPR001128">
    <property type="entry name" value="Cyt_P450"/>
</dbReference>
<dbReference type="GO" id="GO:0016705">
    <property type="term" value="F:oxidoreductase activity, acting on paired donors, with incorporation or reduction of molecular oxygen"/>
    <property type="evidence" value="ECO:0007669"/>
    <property type="project" value="InterPro"/>
</dbReference>
<keyword evidence="6" id="KW-1185">Reference proteome</keyword>
<keyword evidence="4" id="KW-0560">Oxidoreductase</keyword>
<dbReference type="Pfam" id="PF00067">
    <property type="entry name" value="p450"/>
    <property type="match status" value="1"/>
</dbReference>
<dbReference type="InterPro" id="IPR050121">
    <property type="entry name" value="Cytochrome_P450_monoxygenase"/>
</dbReference>
<evidence type="ECO:0000313" key="6">
    <source>
        <dbReference type="Proteomes" id="UP000664781"/>
    </source>
</evidence>
<feature type="binding site" description="axial binding residue" evidence="3">
    <location>
        <position position="400"/>
    </location>
    <ligand>
        <name>heme</name>
        <dbReference type="ChEBI" id="CHEBI:30413"/>
    </ligand>
    <ligandPart>
        <name>Fe</name>
        <dbReference type="ChEBI" id="CHEBI:18248"/>
    </ligandPart>
</feature>
<accession>A0A939JPE0</accession>
<keyword evidence="3 4" id="KW-0479">Metal-binding</keyword>
<protein>
    <submittedName>
        <fullName evidence="5">Cytochrome P450</fullName>
    </submittedName>
</protein>
<gene>
    <name evidence="5" type="ORF">J1792_00940</name>
</gene>
<reference evidence="5" key="1">
    <citation type="submission" date="2021-03" db="EMBL/GenBank/DDBJ databases">
        <title>Streptomyces strains.</title>
        <authorList>
            <person name="Lund M.B."/>
            <person name="Toerring T."/>
        </authorList>
    </citation>
    <scope>NUCLEOTIDE SEQUENCE</scope>
    <source>
        <strain evidence="5">JCM 4242</strain>
    </source>
</reference>
<dbReference type="InterPro" id="IPR002401">
    <property type="entry name" value="Cyt_P450_E_grp-I"/>
</dbReference>
<keyword evidence="3 4" id="KW-0408">Iron</keyword>
<keyword evidence="4" id="KW-0503">Monooxygenase</keyword>
<dbReference type="EMBL" id="JAFMOF010000001">
    <property type="protein sequence ID" value="MBO0651419.1"/>
    <property type="molecule type" value="Genomic_DNA"/>
</dbReference>
<proteinExistence type="inferred from homology"/>
<evidence type="ECO:0000256" key="2">
    <source>
        <dbReference type="ARBA" id="ARBA00010617"/>
    </source>
</evidence>
<dbReference type="Gene3D" id="1.10.630.10">
    <property type="entry name" value="Cytochrome P450"/>
    <property type="match status" value="1"/>
</dbReference>
<dbReference type="GO" id="GO:0004497">
    <property type="term" value="F:monooxygenase activity"/>
    <property type="evidence" value="ECO:0007669"/>
    <property type="project" value="UniProtKB-KW"/>
</dbReference>
<dbReference type="PANTHER" id="PTHR24305:SF166">
    <property type="entry name" value="CYTOCHROME P450 12A4, MITOCHONDRIAL-RELATED"/>
    <property type="match status" value="1"/>
</dbReference>
<evidence type="ECO:0000313" key="5">
    <source>
        <dbReference type="EMBL" id="MBO0651419.1"/>
    </source>
</evidence>
<dbReference type="Proteomes" id="UP000664781">
    <property type="component" value="Unassembled WGS sequence"/>
</dbReference>
<organism evidence="5 6">
    <name type="scientific">Streptomyces triculaminicus</name>
    <dbReference type="NCBI Taxonomy" id="2816232"/>
    <lineage>
        <taxon>Bacteria</taxon>
        <taxon>Bacillati</taxon>
        <taxon>Actinomycetota</taxon>
        <taxon>Actinomycetes</taxon>
        <taxon>Kitasatosporales</taxon>
        <taxon>Streptomycetaceae</taxon>
        <taxon>Streptomyces</taxon>
    </lineage>
</organism>
<dbReference type="InterPro" id="IPR036396">
    <property type="entry name" value="Cyt_P450_sf"/>
</dbReference>
<dbReference type="PROSITE" id="PS00086">
    <property type="entry name" value="CYTOCHROME_P450"/>
    <property type="match status" value="1"/>
</dbReference>
<dbReference type="InterPro" id="IPR017972">
    <property type="entry name" value="Cyt_P450_CS"/>
</dbReference>
<keyword evidence="3 4" id="KW-0349">Heme</keyword>
<dbReference type="GO" id="GO:0005506">
    <property type="term" value="F:iron ion binding"/>
    <property type="evidence" value="ECO:0007669"/>
    <property type="project" value="InterPro"/>
</dbReference>
<name>A0A939JPE0_9ACTN</name>
<dbReference type="AlphaFoldDB" id="A0A939JPE0"/>
<dbReference type="RefSeq" id="WP_086568594.1">
    <property type="nucleotide sequence ID" value="NZ_JAFMOF010000001.1"/>
</dbReference>
<dbReference type="GO" id="GO:0020037">
    <property type="term" value="F:heme binding"/>
    <property type="evidence" value="ECO:0007669"/>
    <property type="project" value="InterPro"/>
</dbReference>
<evidence type="ECO:0000256" key="1">
    <source>
        <dbReference type="ARBA" id="ARBA00001971"/>
    </source>
</evidence>
<dbReference type="PRINTS" id="PR00463">
    <property type="entry name" value="EP450I"/>
</dbReference>
<sequence>MAVSAASARPVPGPRGLPLFGNLAAFGRDPLAFFGRLRDHGDVVTWRLGPRRSVFVSRPDHIAEFLAAVEQTFEPLEIGWGLKQLVGDSVLLSKGADWRRKRTLVQPTVRPRHVRTYATTMVDCATELAGAWREGRRVDVRREMTRLTQRIVVRTLFGNDLEDDGGRLGDAMAAIQRELATELRGGVNLFLPSWARPPWRRRLLAAVTVVDAEIRRLIDARRAEDPADGRQDDLLGRLLAARDEDGRALTAREVRDEAVTLWAAGHETTSTTLTWTWLLLSRSPDAHARLTEELDRVLGGRPPAYEDYERLPWTRQIVKEALRLYPPAWVIPAVAGKDAALGGSPVRAGTIVWCSQWTTHRDPRWFRDPAAFRPERWDADAPDAVPDHAWFPFGGGRRTCLGARFALVEATLVLATLARRFHLEADPHDGRPAVGLLLQPAVPVRATVRAR</sequence>
<comment type="caution">
    <text evidence="5">The sequence shown here is derived from an EMBL/GenBank/DDBJ whole genome shotgun (WGS) entry which is preliminary data.</text>
</comment>
<comment type="cofactor">
    <cofactor evidence="1 3">
        <name>heme</name>
        <dbReference type="ChEBI" id="CHEBI:30413"/>
    </cofactor>
</comment>
<comment type="similarity">
    <text evidence="2 4">Belongs to the cytochrome P450 family.</text>
</comment>
<dbReference type="PANTHER" id="PTHR24305">
    <property type="entry name" value="CYTOCHROME P450"/>
    <property type="match status" value="1"/>
</dbReference>
<evidence type="ECO:0000256" key="4">
    <source>
        <dbReference type="RuleBase" id="RU000461"/>
    </source>
</evidence>